<comment type="similarity">
    <text evidence="2">Belongs to the TMEM14 family.</text>
</comment>
<dbReference type="Pfam" id="PF03647">
    <property type="entry name" value="Tmemb_14"/>
    <property type="match status" value="1"/>
</dbReference>
<feature type="transmembrane region" description="Helical" evidence="6">
    <location>
        <begin position="90"/>
        <end position="111"/>
    </location>
</feature>
<evidence type="ECO:0000256" key="2">
    <source>
        <dbReference type="ARBA" id="ARBA00007590"/>
    </source>
</evidence>
<dbReference type="Proteomes" id="UP000006757">
    <property type="component" value="Unassembled WGS sequence"/>
</dbReference>
<gene>
    <name evidence="7" type="ORF">A1Q2_05521</name>
</gene>
<comment type="caution">
    <text evidence="7">The sequence shown here is derived from an EMBL/GenBank/DDBJ whole genome shotgun (WGS) entry which is preliminary data.</text>
</comment>
<organism evidence="7 8">
    <name type="scientific">Trichosporon asahii var. asahii (strain CBS 8904)</name>
    <name type="common">Yeast</name>
    <dbReference type="NCBI Taxonomy" id="1220162"/>
    <lineage>
        <taxon>Eukaryota</taxon>
        <taxon>Fungi</taxon>
        <taxon>Dikarya</taxon>
        <taxon>Basidiomycota</taxon>
        <taxon>Agaricomycotina</taxon>
        <taxon>Tremellomycetes</taxon>
        <taxon>Trichosporonales</taxon>
        <taxon>Trichosporonaceae</taxon>
        <taxon>Trichosporon</taxon>
    </lineage>
</organism>
<evidence type="ECO:0000256" key="5">
    <source>
        <dbReference type="ARBA" id="ARBA00023136"/>
    </source>
</evidence>
<keyword evidence="8" id="KW-1185">Reference proteome</keyword>
<dbReference type="OrthoDB" id="5620at2759"/>
<dbReference type="EMBL" id="AMBO01000346">
    <property type="protein sequence ID" value="EKD00178.1"/>
    <property type="molecule type" value="Genomic_DNA"/>
</dbReference>
<evidence type="ECO:0000256" key="4">
    <source>
        <dbReference type="ARBA" id="ARBA00022989"/>
    </source>
</evidence>
<evidence type="ECO:0000256" key="1">
    <source>
        <dbReference type="ARBA" id="ARBA00004370"/>
    </source>
</evidence>
<sequence length="123" mass="12904">MSNKPIATDLVCLVLFEISAPSRRPEHTPRQLTFRDQADKQLAGLSTFGGIMGYTMAGSVPSLAGGLGVGSVMAVAAMRIHDGLPYGYELAAASSAGLAIPMINVLALELLSCENGRFPGRLR</sequence>
<dbReference type="AlphaFoldDB" id="K1VU17"/>
<proteinExistence type="inferred from homology"/>
<dbReference type="eggNOG" id="ENOG502RB9H">
    <property type="taxonomic scope" value="Eukaryota"/>
</dbReference>
<reference evidence="7 8" key="1">
    <citation type="journal article" date="2012" name="Eukaryot. Cell">
        <title>Genome sequence of the Trichosporon asahii environmental strain CBS 8904.</title>
        <authorList>
            <person name="Yang R.Y."/>
            <person name="Li H.T."/>
            <person name="Zhu H."/>
            <person name="Zhou G.P."/>
            <person name="Wang M."/>
            <person name="Wang L."/>
        </authorList>
    </citation>
    <scope>NUCLEOTIDE SEQUENCE [LARGE SCALE GENOMIC DNA]</scope>
    <source>
        <strain evidence="7 8">CBS 8904</strain>
    </source>
</reference>
<comment type="subcellular location">
    <subcellularLocation>
        <location evidence="1">Membrane</location>
    </subcellularLocation>
</comment>
<protein>
    <submittedName>
        <fullName evidence="7">Uncharacterized protein</fullName>
    </submittedName>
</protein>
<name>K1VU17_TRIAC</name>
<evidence type="ECO:0000256" key="3">
    <source>
        <dbReference type="ARBA" id="ARBA00022692"/>
    </source>
</evidence>
<accession>K1VU17</accession>
<evidence type="ECO:0000256" key="6">
    <source>
        <dbReference type="SAM" id="Phobius"/>
    </source>
</evidence>
<dbReference type="InParanoid" id="K1VU17"/>
<evidence type="ECO:0000313" key="7">
    <source>
        <dbReference type="EMBL" id="EKD00178.1"/>
    </source>
</evidence>
<feature type="transmembrane region" description="Helical" evidence="6">
    <location>
        <begin position="60"/>
        <end position="78"/>
    </location>
</feature>
<keyword evidence="3 6" id="KW-0812">Transmembrane</keyword>
<keyword evidence="4 6" id="KW-1133">Transmembrane helix</keyword>
<dbReference type="GO" id="GO:0016020">
    <property type="term" value="C:membrane"/>
    <property type="evidence" value="ECO:0007669"/>
    <property type="project" value="UniProtKB-SubCell"/>
</dbReference>
<dbReference type="HOGENOM" id="CLU_2016823_0_0_1"/>
<dbReference type="STRING" id="1220162.K1VU17"/>
<evidence type="ECO:0000313" key="8">
    <source>
        <dbReference type="Proteomes" id="UP000006757"/>
    </source>
</evidence>
<dbReference type="InterPro" id="IPR044890">
    <property type="entry name" value="TMEM14_sf"/>
</dbReference>
<dbReference type="Gene3D" id="1.10.10.1740">
    <property type="entry name" value="Transmembrane protein 14-like"/>
    <property type="match status" value="1"/>
</dbReference>
<dbReference type="InterPro" id="IPR005349">
    <property type="entry name" value="TMEM14"/>
</dbReference>
<keyword evidence="5 6" id="KW-0472">Membrane</keyword>